<dbReference type="InterPro" id="IPR013217">
    <property type="entry name" value="Methyltransf_12"/>
</dbReference>
<dbReference type="Pfam" id="PF08242">
    <property type="entry name" value="Methyltransf_12"/>
    <property type="match status" value="1"/>
</dbReference>
<proteinExistence type="predicted"/>
<name>A0A7W9LIL3_9ACTN</name>
<protein>
    <submittedName>
        <fullName evidence="2">SAM-dependent methyltransferase</fullName>
    </submittedName>
</protein>
<evidence type="ECO:0000259" key="1">
    <source>
        <dbReference type="Pfam" id="PF08242"/>
    </source>
</evidence>
<evidence type="ECO:0000313" key="3">
    <source>
        <dbReference type="Proteomes" id="UP000579153"/>
    </source>
</evidence>
<dbReference type="InterPro" id="IPR029063">
    <property type="entry name" value="SAM-dependent_MTases_sf"/>
</dbReference>
<dbReference type="Gene3D" id="3.40.50.150">
    <property type="entry name" value="Vaccinia Virus protein VP39"/>
    <property type="match status" value="1"/>
</dbReference>
<keyword evidence="3" id="KW-1185">Reference proteome</keyword>
<feature type="domain" description="Methyltransferase type 12" evidence="1">
    <location>
        <begin position="53"/>
        <end position="149"/>
    </location>
</feature>
<dbReference type="GO" id="GO:0032259">
    <property type="term" value="P:methylation"/>
    <property type="evidence" value="ECO:0007669"/>
    <property type="project" value="UniProtKB-KW"/>
</dbReference>
<reference evidence="2 3" key="1">
    <citation type="submission" date="2020-08" db="EMBL/GenBank/DDBJ databases">
        <title>Sequencing the genomes of 1000 actinobacteria strains.</title>
        <authorList>
            <person name="Klenk H.-P."/>
        </authorList>
    </citation>
    <scope>NUCLEOTIDE SEQUENCE [LARGE SCALE GENOMIC DNA]</scope>
    <source>
        <strain evidence="2 3">DSM 45507</strain>
    </source>
</reference>
<comment type="caution">
    <text evidence="2">The sequence shown here is derived from an EMBL/GenBank/DDBJ whole genome shotgun (WGS) entry which is preliminary data.</text>
</comment>
<dbReference type="RefSeq" id="WP_185077899.1">
    <property type="nucleotide sequence ID" value="NZ_JACHMB010000001.1"/>
</dbReference>
<organism evidence="2 3">
    <name type="scientific">Nonomuraea jabiensis</name>
    <dbReference type="NCBI Taxonomy" id="882448"/>
    <lineage>
        <taxon>Bacteria</taxon>
        <taxon>Bacillati</taxon>
        <taxon>Actinomycetota</taxon>
        <taxon>Actinomycetes</taxon>
        <taxon>Streptosporangiales</taxon>
        <taxon>Streptosporangiaceae</taxon>
        <taxon>Nonomuraea</taxon>
    </lineage>
</organism>
<dbReference type="GO" id="GO:0008168">
    <property type="term" value="F:methyltransferase activity"/>
    <property type="evidence" value="ECO:0007669"/>
    <property type="project" value="UniProtKB-KW"/>
</dbReference>
<dbReference type="EMBL" id="JACHMB010000001">
    <property type="protein sequence ID" value="MBB5785069.1"/>
    <property type="molecule type" value="Genomic_DNA"/>
</dbReference>
<keyword evidence="2" id="KW-0489">Methyltransferase</keyword>
<accession>A0A7W9LIL3</accession>
<dbReference type="PANTHER" id="PTHR43861:SF1">
    <property type="entry name" value="TRANS-ACONITATE 2-METHYLTRANSFERASE"/>
    <property type="match status" value="1"/>
</dbReference>
<dbReference type="AlphaFoldDB" id="A0A7W9LIL3"/>
<gene>
    <name evidence="2" type="ORF">HD596_011825</name>
</gene>
<dbReference type="PANTHER" id="PTHR43861">
    <property type="entry name" value="TRANS-ACONITATE 2-METHYLTRANSFERASE-RELATED"/>
    <property type="match status" value="1"/>
</dbReference>
<keyword evidence="2" id="KW-0808">Transferase</keyword>
<dbReference type="CDD" id="cd02440">
    <property type="entry name" value="AdoMet_MTases"/>
    <property type="match status" value="1"/>
</dbReference>
<dbReference type="Proteomes" id="UP000579153">
    <property type="component" value="Unassembled WGS sequence"/>
</dbReference>
<sequence length="264" mass="28959">MDYLDVNRANWNGRVPIHVASDFYDVEGFRAGRSPLRAFERDEVGDVTGRRLLHLQCHFGLDTLSWARLGAEVTGLDFSAAAIEQARAIAAECGIPAEFVTADVYDAVEVLGGATYDIVYTGLGALVWLGDLTGWARTVAALLKPGGFLYLAEFHPFADTLDDETGTTVTHDYFDVGPHVWEYPHTYTGSEILEHQTSVQFQHGLGEVVSAVAAAGLRVEFLREHDRTYFRRFATLVGGPEGFRLPEGAPRIPLLYSLRASAPA</sequence>
<dbReference type="SUPFAM" id="SSF53335">
    <property type="entry name" value="S-adenosyl-L-methionine-dependent methyltransferases"/>
    <property type="match status" value="1"/>
</dbReference>
<evidence type="ECO:0000313" key="2">
    <source>
        <dbReference type="EMBL" id="MBB5785069.1"/>
    </source>
</evidence>